<accession>A0ABD3ICC9</accession>
<dbReference type="EMBL" id="JBJQOH010000001">
    <property type="protein sequence ID" value="KAL3701151.1"/>
    <property type="molecule type" value="Genomic_DNA"/>
</dbReference>
<dbReference type="Proteomes" id="UP001633002">
    <property type="component" value="Unassembled WGS sequence"/>
</dbReference>
<evidence type="ECO:0008006" key="4">
    <source>
        <dbReference type="Google" id="ProtNLM"/>
    </source>
</evidence>
<evidence type="ECO:0000313" key="3">
    <source>
        <dbReference type="Proteomes" id="UP001633002"/>
    </source>
</evidence>
<evidence type="ECO:0000313" key="2">
    <source>
        <dbReference type="EMBL" id="KAL3701151.1"/>
    </source>
</evidence>
<sequence>MFDILDGKSPCNHRAAGLAAFRFDLMFTDGTLGGKPVKATMFEAATARGIIVQSLERVRVPTSPLVTRGTPDRTELREAARRKIEDLLDQLVLKMAQLVVVNEHYLVVHCEKKRWKWVCIISKCTKHYRTARAYSKHLPRHGFSNIDHVAESKFFRRLKTITKGEQTPSRPPQRSDANDYTRLRSTLPARWKVNRRRKLQALKAHAHETATLVMGPAPQAPEETIFTKMSHTSSK</sequence>
<dbReference type="AlphaFoldDB" id="A0ABD3ICC9"/>
<keyword evidence="3" id="KW-1185">Reference proteome</keyword>
<evidence type="ECO:0000256" key="1">
    <source>
        <dbReference type="SAM" id="MobiDB-lite"/>
    </source>
</evidence>
<feature type="region of interest" description="Disordered" evidence="1">
    <location>
        <begin position="162"/>
        <end position="181"/>
    </location>
</feature>
<protein>
    <recommendedName>
        <fullName evidence="4">C2H2-type domain-containing protein</fullName>
    </recommendedName>
</protein>
<gene>
    <name evidence="2" type="ORF">R1sor_019173</name>
</gene>
<reference evidence="2 3" key="1">
    <citation type="submission" date="2024-09" db="EMBL/GenBank/DDBJ databases">
        <title>Chromosome-scale assembly of Riccia sorocarpa.</title>
        <authorList>
            <person name="Paukszto L."/>
        </authorList>
    </citation>
    <scope>NUCLEOTIDE SEQUENCE [LARGE SCALE GENOMIC DNA]</scope>
    <source>
        <strain evidence="2">LP-2024</strain>
        <tissue evidence="2">Aerial parts of the thallus</tissue>
    </source>
</reference>
<comment type="caution">
    <text evidence="2">The sequence shown here is derived from an EMBL/GenBank/DDBJ whole genome shotgun (WGS) entry which is preliminary data.</text>
</comment>
<name>A0ABD3ICC9_9MARC</name>
<organism evidence="2 3">
    <name type="scientific">Riccia sorocarpa</name>
    <dbReference type="NCBI Taxonomy" id="122646"/>
    <lineage>
        <taxon>Eukaryota</taxon>
        <taxon>Viridiplantae</taxon>
        <taxon>Streptophyta</taxon>
        <taxon>Embryophyta</taxon>
        <taxon>Marchantiophyta</taxon>
        <taxon>Marchantiopsida</taxon>
        <taxon>Marchantiidae</taxon>
        <taxon>Marchantiales</taxon>
        <taxon>Ricciaceae</taxon>
        <taxon>Riccia</taxon>
    </lineage>
</organism>
<proteinExistence type="predicted"/>